<dbReference type="Gene3D" id="2.170.150.20">
    <property type="entry name" value="Peptide methionine sulfoxide reductase"/>
    <property type="match status" value="1"/>
</dbReference>
<dbReference type="RefSeq" id="WP_119665708.1">
    <property type="nucleotide sequence ID" value="NZ_QXED01000001.1"/>
</dbReference>
<comment type="caution">
    <text evidence="9">The sequence shown here is derived from an EMBL/GenBank/DDBJ whole genome shotgun (WGS) entry which is preliminary data.</text>
</comment>
<evidence type="ECO:0000256" key="6">
    <source>
        <dbReference type="ARBA" id="ARBA00023002"/>
    </source>
</evidence>
<keyword evidence="5" id="KW-0862">Zinc</keyword>
<comment type="cofactor">
    <cofactor evidence="1">
        <name>Zn(2+)</name>
        <dbReference type="ChEBI" id="CHEBI:29105"/>
    </cofactor>
</comment>
<dbReference type="InterPro" id="IPR011057">
    <property type="entry name" value="Mss4-like_sf"/>
</dbReference>
<dbReference type="EMBL" id="QXED01000001">
    <property type="protein sequence ID" value="RIV26851.1"/>
    <property type="molecule type" value="Genomic_DNA"/>
</dbReference>
<sequence>MSKSIAVFLVSLLLIGTGFVVLTRFNKPTPTPQHTADEKPPGGRRVVKTNAEWKKILTPDQYAVLREQGTERAFSSPLNDVHDKGTFYCAACHNPLFKTETKFNSGTGWPSFYAPIAKNAVREDADKSYGMVRTEVLCNVCGGHLGHVFDDGPKPTGLRYCMNGVAMTFEKGK</sequence>
<evidence type="ECO:0000313" key="10">
    <source>
        <dbReference type="Proteomes" id="UP000283523"/>
    </source>
</evidence>
<dbReference type="InterPro" id="IPR028427">
    <property type="entry name" value="Met_Sox_Rdtase_MsrB"/>
</dbReference>
<comment type="similarity">
    <text evidence="2">Belongs to the MsrB Met sulfoxide reductase family.</text>
</comment>
<comment type="catalytic activity">
    <reaction evidence="7">
        <text>L-methionyl-[protein] + [thioredoxin]-disulfide + H2O = L-methionyl-(R)-S-oxide-[protein] + [thioredoxin]-dithiol</text>
        <dbReference type="Rhea" id="RHEA:24164"/>
        <dbReference type="Rhea" id="RHEA-COMP:10698"/>
        <dbReference type="Rhea" id="RHEA-COMP:10700"/>
        <dbReference type="Rhea" id="RHEA-COMP:12313"/>
        <dbReference type="Rhea" id="RHEA-COMP:12314"/>
        <dbReference type="ChEBI" id="CHEBI:15377"/>
        <dbReference type="ChEBI" id="CHEBI:16044"/>
        <dbReference type="ChEBI" id="CHEBI:29950"/>
        <dbReference type="ChEBI" id="CHEBI:45764"/>
        <dbReference type="ChEBI" id="CHEBI:50058"/>
        <dbReference type="EC" id="1.8.4.12"/>
    </reaction>
</comment>
<evidence type="ECO:0000313" key="9">
    <source>
        <dbReference type="EMBL" id="RIV26851.1"/>
    </source>
</evidence>
<evidence type="ECO:0000256" key="4">
    <source>
        <dbReference type="ARBA" id="ARBA00022723"/>
    </source>
</evidence>
<dbReference type="GO" id="GO:0046872">
    <property type="term" value="F:metal ion binding"/>
    <property type="evidence" value="ECO:0007669"/>
    <property type="project" value="UniProtKB-KW"/>
</dbReference>
<dbReference type="GO" id="GO:0005737">
    <property type="term" value="C:cytoplasm"/>
    <property type="evidence" value="ECO:0007669"/>
    <property type="project" value="TreeGrafter"/>
</dbReference>
<protein>
    <recommendedName>
        <fullName evidence="3">peptide-methionine (R)-S-oxide reductase</fullName>
        <ecNumber evidence="3">1.8.4.12</ecNumber>
    </recommendedName>
</protein>
<dbReference type="PANTHER" id="PTHR10173:SF57">
    <property type="entry name" value="PEPTIDE-METHIONINE (R)-S-OXIDE REDUCTASE"/>
    <property type="match status" value="1"/>
</dbReference>
<organism evidence="9 10">
    <name type="scientific">Fibrisoma montanum</name>
    <dbReference type="NCBI Taxonomy" id="2305895"/>
    <lineage>
        <taxon>Bacteria</taxon>
        <taxon>Pseudomonadati</taxon>
        <taxon>Bacteroidota</taxon>
        <taxon>Cytophagia</taxon>
        <taxon>Cytophagales</taxon>
        <taxon>Spirosomataceae</taxon>
        <taxon>Fibrisoma</taxon>
    </lineage>
</organism>
<evidence type="ECO:0000256" key="1">
    <source>
        <dbReference type="ARBA" id="ARBA00001947"/>
    </source>
</evidence>
<dbReference type="FunFam" id="2.170.150.20:FF:000001">
    <property type="entry name" value="Peptide methionine sulfoxide reductase MsrB"/>
    <property type="match status" value="1"/>
</dbReference>
<dbReference type="GO" id="GO:0033743">
    <property type="term" value="F:peptide-methionine (R)-S-oxide reductase activity"/>
    <property type="evidence" value="ECO:0007669"/>
    <property type="project" value="UniProtKB-EC"/>
</dbReference>
<dbReference type="EC" id="1.8.4.12" evidence="3"/>
<evidence type="ECO:0000256" key="3">
    <source>
        <dbReference type="ARBA" id="ARBA00012499"/>
    </source>
</evidence>
<feature type="domain" description="MsrB" evidence="8">
    <location>
        <begin position="50"/>
        <end position="172"/>
    </location>
</feature>
<evidence type="ECO:0000256" key="2">
    <source>
        <dbReference type="ARBA" id="ARBA00007174"/>
    </source>
</evidence>
<keyword evidence="6 9" id="KW-0560">Oxidoreductase</keyword>
<name>A0A418MHN4_9BACT</name>
<dbReference type="PROSITE" id="PS51790">
    <property type="entry name" value="MSRB"/>
    <property type="match status" value="1"/>
</dbReference>
<dbReference type="AlphaFoldDB" id="A0A418MHN4"/>
<dbReference type="GO" id="GO:0030091">
    <property type="term" value="P:protein repair"/>
    <property type="evidence" value="ECO:0007669"/>
    <property type="project" value="InterPro"/>
</dbReference>
<keyword evidence="10" id="KW-1185">Reference proteome</keyword>
<evidence type="ECO:0000259" key="8">
    <source>
        <dbReference type="PROSITE" id="PS51790"/>
    </source>
</evidence>
<accession>A0A418MHN4</accession>
<evidence type="ECO:0000256" key="7">
    <source>
        <dbReference type="ARBA" id="ARBA00048488"/>
    </source>
</evidence>
<reference evidence="9 10" key="1">
    <citation type="submission" date="2018-08" db="EMBL/GenBank/DDBJ databases">
        <title>Fibrisoma montanum sp. nov., isolated from Danxia mountain soil.</title>
        <authorList>
            <person name="Huang Y."/>
        </authorList>
    </citation>
    <scope>NUCLEOTIDE SEQUENCE [LARGE SCALE GENOMIC DNA]</scope>
    <source>
        <strain evidence="9 10">HYT19</strain>
    </source>
</reference>
<dbReference type="PANTHER" id="PTHR10173">
    <property type="entry name" value="METHIONINE SULFOXIDE REDUCTASE"/>
    <property type="match status" value="1"/>
</dbReference>
<dbReference type="NCBIfam" id="TIGR00357">
    <property type="entry name" value="peptide-methionine (R)-S-oxide reductase MsrB"/>
    <property type="match status" value="1"/>
</dbReference>
<gene>
    <name evidence="9" type="primary">msrB</name>
    <name evidence="9" type="ORF">DYU11_00575</name>
</gene>
<dbReference type="Pfam" id="PF01641">
    <property type="entry name" value="SelR"/>
    <property type="match status" value="1"/>
</dbReference>
<dbReference type="SUPFAM" id="SSF51316">
    <property type="entry name" value="Mss4-like"/>
    <property type="match status" value="1"/>
</dbReference>
<dbReference type="GO" id="GO:0006979">
    <property type="term" value="P:response to oxidative stress"/>
    <property type="evidence" value="ECO:0007669"/>
    <property type="project" value="InterPro"/>
</dbReference>
<proteinExistence type="inferred from homology"/>
<dbReference type="Proteomes" id="UP000283523">
    <property type="component" value="Unassembled WGS sequence"/>
</dbReference>
<dbReference type="OrthoDB" id="4174719at2"/>
<keyword evidence="4" id="KW-0479">Metal-binding</keyword>
<evidence type="ECO:0000256" key="5">
    <source>
        <dbReference type="ARBA" id="ARBA00022833"/>
    </source>
</evidence>
<dbReference type="InterPro" id="IPR002579">
    <property type="entry name" value="Met_Sox_Rdtase_MsrB_dom"/>
</dbReference>